<sequence length="368" mass="42804">MMNSGVTARLNGDIYQQFGKEVLVSTVYFRYLESIFDIDREVQRELDIKKCNDIKAFILHTVREGTFYFSPFIFSARDSVENSNGTWEIPPGKRLFILDGQHRYKSMEKAILDLQSELSVLEGSFPEREEDIQVIKKDIEKLRNYPISMQIYLNLSKEDERQLFTDINTERKEAHYGLIMQYDHRDEYIELTRQIANQLKNSFDIEMKLSRLTVQNSSVTSLTIMRRCLLALFEGILTVKKGSPNPKKCRKDEMFDIAVAFFESWLDVFPRNMHDREKYVTGLSGIQVATAYTVFQLANSCDLTYSEAINSIKKLTHHCTWLHSDPLFKNFYDSSTRRIKNHSSTSAIQKLSKKFMSLVCKEGGSVVY</sequence>
<dbReference type="Proteomes" id="UP000808914">
    <property type="component" value="Unassembled WGS sequence"/>
</dbReference>
<gene>
    <name evidence="1" type="ORF">JOD45_002611</name>
</gene>
<dbReference type="NCBIfam" id="TIGR03187">
    <property type="entry name" value="DGQHR"/>
    <property type="match status" value="1"/>
</dbReference>
<dbReference type="EMBL" id="JAFBER010000020">
    <property type="protein sequence ID" value="MBM7646383.1"/>
    <property type="molecule type" value="Genomic_DNA"/>
</dbReference>
<comment type="caution">
    <text evidence="1">The sequence shown here is derived from an EMBL/GenBank/DDBJ whole genome shotgun (WGS) entry which is preliminary data.</text>
</comment>
<keyword evidence="2" id="KW-1185">Reference proteome</keyword>
<dbReference type="Pfam" id="PF14072">
    <property type="entry name" value="DndB"/>
    <property type="match status" value="1"/>
</dbReference>
<protein>
    <submittedName>
        <fullName evidence="1">DNA sulfur modification protein DndB</fullName>
    </submittedName>
</protein>
<dbReference type="InterPro" id="IPR017601">
    <property type="entry name" value="DGQHR-contain_dom"/>
</dbReference>
<evidence type="ECO:0000313" key="2">
    <source>
        <dbReference type="Proteomes" id="UP000808914"/>
    </source>
</evidence>
<reference evidence="1 2" key="1">
    <citation type="submission" date="2021-01" db="EMBL/GenBank/DDBJ databases">
        <title>Genomic Encyclopedia of Type Strains, Phase IV (KMG-IV): sequencing the most valuable type-strain genomes for metagenomic binning, comparative biology and taxonomic classification.</title>
        <authorList>
            <person name="Goeker M."/>
        </authorList>
    </citation>
    <scope>NUCLEOTIDE SEQUENCE [LARGE SCALE GENOMIC DNA]</scope>
    <source>
        <strain evidence="1 2">DSM 28236</strain>
    </source>
</reference>
<name>A0ABS2Q268_9BACL</name>
<dbReference type="CDD" id="cd16414">
    <property type="entry name" value="dndB_like"/>
    <property type="match status" value="1"/>
</dbReference>
<proteinExistence type="predicted"/>
<dbReference type="InterPro" id="IPR017642">
    <property type="entry name" value="DNA_S_mod_DndB"/>
</dbReference>
<evidence type="ECO:0000313" key="1">
    <source>
        <dbReference type="EMBL" id="MBM7646383.1"/>
    </source>
</evidence>
<accession>A0ABS2Q268</accession>
<organism evidence="1 2">
    <name type="scientific">Scopulibacillus daqui</name>
    <dbReference type="NCBI Taxonomy" id="1469162"/>
    <lineage>
        <taxon>Bacteria</taxon>
        <taxon>Bacillati</taxon>
        <taxon>Bacillota</taxon>
        <taxon>Bacilli</taxon>
        <taxon>Bacillales</taxon>
        <taxon>Sporolactobacillaceae</taxon>
        <taxon>Scopulibacillus</taxon>
    </lineage>
</organism>
<dbReference type="RefSeq" id="WP_205004270.1">
    <property type="nucleotide sequence ID" value="NZ_JAFBER010000020.1"/>
</dbReference>